<dbReference type="InterPro" id="IPR036101">
    <property type="entry name" value="CarD-like/TRCF_RID_sf"/>
</dbReference>
<dbReference type="SUPFAM" id="SSF141259">
    <property type="entry name" value="CarD-like"/>
    <property type="match status" value="1"/>
</dbReference>
<dbReference type="GO" id="GO:0009303">
    <property type="term" value="P:rRNA transcription"/>
    <property type="evidence" value="ECO:0007669"/>
    <property type="project" value="TreeGrafter"/>
</dbReference>
<dbReference type="InterPro" id="IPR042215">
    <property type="entry name" value="CarD-like_C"/>
</dbReference>
<reference evidence="2 3" key="1">
    <citation type="submission" date="2023-06" db="EMBL/GenBank/DDBJ databases">
        <title>Sporosarcina sp. nov., isolated from Korean traditional fermented seafood 'Jeotgal'.</title>
        <authorList>
            <person name="Yang A.I."/>
            <person name="Shin N.-R."/>
        </authorList>
    </citation>
    <scope>NUCLEOTIDE SEQUENCE [LARGE SCALE GENOMIC DNA]</scope>
    <source>
        <strain evidence="2 3">KCTC43456</strain>
    </source>
</reference>
<proteinExistence type="predicted"/>
<dbReference type="PANTHER" id="PTHR38447">
    <property type="entry name" value="TRANSCRIPTION FACTOR YDEB-RELATED"/>
    <property type="match status" value="1"/>
</dbReference>
<dbReference type="Gene3D" id="2.40.10.170">
    <property type="match status" value="1"/>
</dbReference>
<sequence length="175" mass="19631">MYEVGDLVTYGPHGVCKIKDMSEETFGEITKSYYILHPVNQPTLTIYCPVDSDLSTLKDIVSKEQAKIILECFTKPTGDWIERPTTRYQAFNSILKTSNPLKIAAMANTLTRKEMELESEGKKLGSRDIEILMDIRQVLFKELALALDTTPDEVSKHVEQLISGTIGDSTMPIAE</sequence>
<name>A0AAW9AA27_9BACL</name>
<dbReference type="Pfam" id="PF02559">
    <property type="entry name" value="CarD_TRCF_RID"/>
    <property type="match status" value="1"/>
</dbReference>
<dbReference type="Gene3D" id="1.20.58.1290">
    <property type="entry name" value="CarD-like, C-terminal domain"/>
    <property type="match status" value="1"/>
</dbReference>
<evidence type="ECO:0000313" key="3">
    <source>
        <dbReference type="Proteomes" id="UP001271648"/>
    </source>
</evidence>
<organism evidence="2 3">
    <name type="scientific">Sporosarcina thermotolerans</name>
    <dbReference type="NCBI Taxonomy" id="633404"/>
    <lineage>
        <taxon>Bacteria</taxon>
        <taxon>Bacillati</taxon>
        <taxon>Bacillota</taxon>
        <taxon>Bacilli</taxon>
        <taxon>Bacillales</taxon>
        <taxon>Caryophanaceae</taxon>
        <taxon>Sporosarcina</taxon>
    </lineage>
</organism>
<evidence type="ECO:0000259" key="1">
    <source>
        <dbReference type="SMART" id="SM01058"/>
    </source>
</evidence>
<comment type="caution">
    <text evidence="2">The sequence shown here is derived from an EMBL/GenBank/DDBJ whole genome shotgun (WGS) entry which is preliminary data.</text>
</comment>
<dbReference type="RefSeq" id="WP_283733471.1">
    <property type="nucleotide sequence ID" value="NZ_CP125968.1"/>
</dbReference>
<accession>A0AAW9AA27</accession>
<dbReference type="SMART" id="SM01058">
    <property type="entry name" value="CarD_TRCF"/>
    <property type="match status" value="1"/>
</dbReference>
<dbReference type="InterPro" id="IPR003711">
    <property type="entry name" value="CarD-like/TRCF_RID"/>
</dbReference>
<feature type="domain" description="CarD-like/TRCF RNAP-interacting" evidence="1">
    <location>
        <begin position="1"/>
        <end position="111"/>
    </location>
</feature>
<gene>
    <name evidence="2" type="ORF">QTL97_06275</name>
</gene>
<dbReference type="PANTHER" id="PTHR38447:SF1">
    <property type="entry name" value="RNA POLYMERASE-BINDING TRANSCRIPTION FACTOR CARD"/>
    <property type="match status" value="1"/>
</dbReference>
<dbReference type="EMBL" id="JAUBDJ010000003">
    <property type="protein sequence ID" value="MDW0116533.1"/>
    <property type="molecule type" value="Genomic_DNA"/>
</dbReference>
<protein>
    <submittedName>
        <fullName evidence="2">CarD family transcriptional regulator</fullName>
    </submittedName>
</protein>
<dbReference type="InterPro" id="IPR052531">
    <property type="entry name" value="CarD-like_regulator"/>
</dbReference>
<dbReference type="InterPro" id="IPR048792">
    <property type="entry name" value="CarD_C"/>
</dbReference>
<dbReference type="AlphaFoldDB" id="A0AAW9AA27"/>
<keyword evidence="3" id="KW-1185">Reference proteome</keyword>
<evidence type="ECO:0000313" key="2">
    <source>
        <dbReference type="EMBL" id="MDW0116533.1"/>
    </source>
</evidence>
<dbReference type="Proteomes" id="UP001271648">
    <property type="component" value="Unassembled WGS sequence"/>
</dbReference>
<dbReference type="Pfam" id="PF21095">
    <property type="entry name" value="CarD_C"/>
    <property type="match status" value="1"/>
</dbReference>